<feature type="compositionally biased region" description="Basic and acidic residues" evidence="7">
    <location>
        <begin position="609"/>
        <end position="621"/>
    </location>
</feature>
<accession>A0A0G2FQH9</accession>
<evidence type="ECO:0000256" key="6">
    <source>
        <dbReference type="ARBA" id="ARBA00023136"/>
    </source>
</evidence>
<comment type="subcellular location">
    <subcellularLocation>
        <location evidence="1">Membrane</location>
        <topology evidence="1">Multi-pass membrane protein</topology>
    </subcellularLocation>
</comment>
<dbReference type="PANTHER" id="PTHR23501:SF193">
    <property type="entry name" value="MULTIDRUG TRANSPORTER, PUTATIVE (AFU_ORTHOLOGUE AFUA_8G00940)-RELATED"/>
    <property type="match status" value="1"/>
</dbReference>
<feature type="transmembrane region" description="Helical" evidence="8">
    <location>
        <begin position="494"/>
        <end position="517"/>
    </location>
</feature>
<dbReference type="CDD" id="cd17502">
    <property type="entry name" value="MFS_Azr1_MDR_like"/>
    <property type="match status" value="1"/>
</dbReference>
<dbReference type="SUPFAM" id="SSF103473">
    <property type="entry name" value="MFS general substrate transporter"/>
    <property type="match status" value="1"/>
</dbReference>
<feature type="transmembrane region" description="Helical" evidence="8">
    <location>
        <begin position="183"/>
        <end position="207"/>
    </location>
</feature>
<keyword evidence="11" id="KW-1185">Reference proteome</keyword>
<dbReference type="GO" id="GO:0022857">
    <property type="term" value="F:transmembrane transporter activity"/>
    <property type="evidence" value="ECO:0007669"/>
    <property type="project" value="InterPro"/>
</dbReference>
<feature type="transmembrane region" description="Helical" evidence="8">
    <location>
        <begin position="431"/>
        <end position="454"/>
    </location>
</feature>
<dbReference type="Gene3D" id="1.20.1250.20">
    <property type="entry name" value="MFS general substrate transporter like domains"/>
    <property type="match status" value="2"/>
</dbReference>
<evidence type="ECO:0000313" key="11">
    <source>
        <dbReference type="Proteomes" id="UP000034680"/>
    </source>
</evidence>
<feature type="transmembrane region" description="Helical" evidence="8">
    <location>
        <begin position="289"/>
        <end position="311"/>
    </location>
</feature>
<keyword evidence="5 8" id="KW-1133">Transmembrane helix</keyword>
<dbReference type="Proteomes" id="UP000034680">
    <property type="component" value="Unassembled WGS sequence"/>
</dbReference>
<keyword evidence="4 8" id="KW-0812">Transmembrane</keyword>
<feature type="transmembrane region" description="Helical" evidence="8">
    <location>
        <begin position="460"/>
        <end position="482"/>
    </location>
</feature>
<dbReference type="GO" id="GO:0005886">
    <property type="term" value="C:plasma membrane"/>
    <property type="evidence" value="ECO:0007669"/>
    <property type="project" value="TreeGrafter"/>
</dbReference>
<dbReference type="EMBL" id="LCUC01000116">
    <property type="protein sequence ID" value="KKY36452.1"/>
    <property type="molecule type" value="Genomic_DNA"/>
</dbReference>
<feature type="transmembrane region" description="Helical" evidence="8">
    <location>
        <begin position="365"/>
        <end position="386"/>
    </location>
</feature>
<protein>
    <submittedName>
        <fullName evidence="10">Putative mfs multidrug</fullName>
    </submittedName>
</protein>
<dbReference type="InterPro" id="IPR036259">
    <property type="entry name" value="MFS_trans_sf"/>
</dbReference>
<feature type="transmembrane region" description="Helical" evidence="8">
    <location>
        <begin position="323"/>
        <end position="345"/>
    </location>
</feature>
<feature type="region of interest" description="Disordered" evidence="7">
    <location>
        <begin position="1"/>
        <end position="44"/>
    </location>
</feature>
<dbReference type="PROSITE" id="PS50850">
    <property type="entry name" value="MFS"/>
    <property type="match status" value="1"/>
</dbReference>
<evidence type="ECO:0000256" key="3">
    <source>
        <dbReference type="ARBA" id="ARBA00022448"/>
    </source>
</evidence>
<evidence type="ECO:0000256" key="8">
    <source>
        <dbReference type="SAM" id="Phobius"/>
    </source>
</evidence>
<feature type="transmembrane region" description="Helical" evidence="8">
    <location>
        <begin position="85"/>
        <end position="106"/>
    </location>
</feature>
<dbReference type="Pfam" id="PF07690">
    <property type="entry name" value="MFS_1"/>
    <property type="match status" value="1"/>
</dbReference>
<proteinExistence type="inferred from homology"/>
<sequence length="621" mass="64805">MTGLEKTSPTTSQDGAFLAGDKAQQQQQQQQPSRTSSRRPSLTHPQQPVLLSLVPSIAASVPPVVTSGAEGTAQDGGEEDGTGHLAGAPLVLALVALNLSTILVFLDNSILSTATPTITNEFHSVQDIGWYVSSYQLAMSAMQPMTGKLFTYLPNKQTYISSVLLFELGSLICGLSTSSNMLIGGRAVAGLGASGLFNGALTIIAALVPLRRRPAVTGLLMGVGQLGLVGGPLIGGALTQYSTWRWCFYINLPVGGVAALALAAVRIPEQAPKPAFRSFVGRPGLWRRFDLPGTALLVPAVVMLLLALHYGGGGGGGGGGYPWGSATVVGLFCGAAAVGALFVAWEWRVGAGDAMVPLSMFRERVLVAGCLTNLCLFSCAFITSYFLPLYFQSVQGSSPFTAGVHMLPSIISQLITAVLSGLAVSRLGYYLPWAIFSAVLASIGSGLITTWTVGTNTGTWIGYQIILGVGRGAGMQMGLIAVQTVLQPSQIAVAMAMLTFVQGLGSAVLISVANTIFDDSLASQIRSRAPHVNPEAVIAAGATAFRKVVSADDVPAVVRSYAVSFDRTFYLAVALSALCFFTSLGLGNHDVRVKQNAKGDGEDEGEAAVESRQEKKEDTIV</sequence>
<evidence type="ECO:0000256" key="2">
    <source>
        <dbReference type="ARBA" id="ARBA00007520"/>
    </source>
</evidence>
<gene>
    <name evidence="10" type="ORF">UCDDA912_g03523</name>
</gene>
<dbReference type="InterPro" id="IPR011701">
    <property type="entry name" value="MFS"/>
</dbReference>
<evidence type="ECO:0000256" key="5">
    <source>
        <dbReference type="ARBA" id="ARBA00022989"/>
    </source>
</evidence>
<keyword evidence="3" id="KW-0813">Transport</keyword>
<feature type="transmembrane region" description="Helical" evidence="8">
    <location>
        <begin position="158"/>
        <end position="177"/>
    </location>
</feature>
<evidence type="ECO:0000256" key="4">
    <source>
        <dbReference type="ARBA" id="ARBA00022692"/>
    </source>
</evidence>
<dbReference type="FunFam" id="1.20.1250.20:FF:000196">
    <property type="entry name" value="MFS toxin efflux pump (AflT)"/>
    <property type="match status" value="1"/>
</dbReference>
<feature type="transmembrane region" description="Helical" evidence="8">
    <location>
        <begin position="406"/>
        <end position="424"/>
    </location>
</feature>
<dbReference type="PANTHER" id="PTHR23501">
    <property type="entry name" value="MAJOR FACILITATOR SUPERFAMILY"/>
    <property type="match status" value="1"/>
</dbReference>
<feature type="domain" description="Major facilitator superfamily (MFS) profile" evidence="9">
    <location>
        <begin position="93"/>
        <end position="591"/>
    </location>
</feature>
<reference evidence="10 11" key="1">
    <citation type="submission" date="2015-05" db="EMBL/GenBank/DDBJ databases">
        <title>Distinctive expansion of gene families associated with plant cell wall degradation and secondary metabolism in the genomes of grapevine trunk pathogens.</title>
        <authorList>
            <person name="Lawrence D.P."/>
            <person name="Travadon R."/>
            <person name="Rolshausen P.E."/>
            <person name="Baumgartner K."/>
        </authorList>
    </citation>
    <scope>NUCLEOTIDE SEQUENCE [LARGE SCALE GENOMIC DNA]</scope>
    <source>
        <strain evidence="10">DA912</strain>
    </source>
</reference>
<feature type="transmembrane region" description="Helical" evidence="8">
    <location>
        <begin position="248"/>
        <end position="268"/>
    </location>
</feature>
<evidence type="ECO:0000256" key="7">
    <source>
        <dbReference type="SAM" id="MobiDB-lite"/>
    </source>
</evidence>
<comment type="similarity">
    <text evidence="2">Belongs to the major facilitator superfamily. TCR/Tet family.</text>
</comment>
<feature type="region of interest" description="Disordered" evidence="7">
    <location>
        <begin position="595"/>
        <end position="621"/>
    </location>
</feature>
<reference evidence="10 11" key="2">
    <citation type="submission" date="2015-05" db="EMBL/GenBank/DDBJ databases">
        <authorList>
            <person name="Morales-Cruz A."/>
            <person name="Amrine K.C."/>
            <person name="Cantu D."/>
        </authorList>
    </citation>
    <scope>NUCLEOTIDE SEQUENCE [LARGE SCALE GENOMIC DNA]</scope>
    <source>
        <strain evidence="10">DA912</strain>
    </source>
</reference>
<name>A0A0G2FQH9_9PEZI</name>
<feature type="compositionally biased region" description="Polar residues" evidence="7">
    <location>
        <begin position="1"/>
        <end position="14"/>
    </location>
</feature>
<dbReference type="OrthoDB" id="10021397at2759"/>
<evidence type="ECO:0000313" key="10">
    <source>
        <dbReference type="EMBL" id="KKY36452.1"/>
    </source>
</evidence>
<keyword evidence="6 8" id="KW-0472">Membrane</keyword>
<dbReference type="AlphaFoldDB" id="A0A0G2FQH9"/>
<comment type="caution">
    <text evidence="10">The sequence shown here is derived from an EMBL/GenBank/DDBJ whole genome shotgun (WGS) entry which is preliminary data.</text>
</comment>
<feature type="transmembrane region" description="Helical" evidence="8">
    <location>
        <begin position="569"/>
        <end position="588"/>
    </location>
</feature>
<feature type="compositionally biased region" description="Low complexity" evidence="7">
    <location>
        <begin position="24"/>
        <end position="40"/>
    </location>
</feature>
<feature type="transmembrane region" description="Helical" evidence="8">
    <location>
        <begin position="219"/>
        <end position="242"/>
    </location>
</feature>
<dbReference type="InterPro" id="IPR020846">
    <property type="entry name" value="MFS_dom"/>
</dbReference>
<evidence type="ECO:0000259" key="9">
    <source>
        <dbReference type="PROSITE" id="PS50850"/>
    </source>
</evidence>
<evidence type="ECO:0000256" key="1">
    <source>
        <dbReference type="ARBA" id="ARBA00004141"/>
    </source>
</evidence>
<organism evidence="10 11">
    <name type="scientific">Diaporthe ampelina</name>
    <dbReference type="NCBI Taxonomy" id="1214573"/>
    <lineage>
        <taxon>Eukaryota</taxon>
        <taxon>Fungi</taxon>
        <taxon>Dikarya</taxon>
        <taxon>Ascomycota</taxon>
        <taxon>Pezizomycotina</taxon>
        <taxon>Sordariomycetes</taxon>
        <taxon>Sordariomycetidae</taxon>
        <taxon>Diaporthales</taxon>
        <taxon>Diaporthaceae</taxon>
        <taxon>Diaporthe</taxon>
    </lineage>
</organism>
<dbReference type="STRING" id="1214573.A0A0G2FQH9"/>